<accession>A0ABT4A8V2</accession>
<dbReference type="EMBL" id="JAPNKA010000001">
    <property type="protein sequence ID" value="MCY1078088.1"/>
    <property type="molecule type" value="Genomic_DNA"/>
</dbReference>
<dbReference type="PANTHER" id="PTHR35580">
    <property type="entry name" value="CELL SURFACE GLYCOPROTEIN (S-LAYER PROTEIN)-LIKE PROTEIN"/>
    <property type="match status" value="1"/>
</dbReference>
<reference evidence="1 2" key="1">
    <citation type="submission" date="2022-11" db="EMBL/GenBank/DDBJ databases">
        <title>Minimal conservation of predation-associated metabolite biosynthetic gene clusters underscores biosynthetic potential of Myxococcota including descriptions for ten novel species: Archangium lansinium sp. nov., Myxococcus landrumus sp. nov., Nannocystis bai.</title>
        <authorList>
            <person name="Ahearne A."/>
            <person name="Stevens C."/>
            <person name="Phillips K."/>
        </authorList>
    </citation>
    <scope>NUCLEOTIDE SEQUENCE [LARGE SCALE GENOMIC DNA]</scope>
    <source>
        <strain evidence="1 2">MIWBW</strain>
    </source>
</reference>
<name>A0ABT4A8V2_9BACT</name>
<evidence type="ECO:0000313" key="2">
    <source>
        <dbReference type="Proteomes" id="UP001207654"/>
    </source>
</evidence>
<dbReference type="Proteomes" id="UP001207654">
    <property type="component" value="Unassembled WGS sequence"/>
</dbReference>
<evidence type="ECO:0000313" key="1">
    <source>
        <dbReference type="EMBL" id="MCY1078088.1"/>
    </source>
</evidence>
<gene>
    <name evidence="1" type="ORF">OV287_26795</name>
</gene>
<dbReference type="InterPro" id="IPR052918">
    <property type="entry name" value="Motility_Chemotaxis_Reg"/>
</dbReference>
<proteinExistence type="predicted"/>
<comment type="caution">
    <text evidence="1">The sequence shown here is derived from an EMBL/GenBank/DDBJ whole genome shotgun (WGS) entry which is preliminary data.</text>
</comment>
<keyword evidence="2" id="KW-1185">Reference proteome</keyword>
<dbReference type="RefSeq" id="WP_267536884.1">
    <property type="nucleotide sequence ID" value="NZ_JAPNKA010000001.1"/>
</dbReference>
<protein>
    <submittedName>
        <fullName evidence="1">Uncharacterized protein</fullName>
    </submittedName>
</protein>
<sequence length="167" mass="17692">MRRSGRVLWAVGPLQWRTDFGGQTPLAAAGFDAFLSRRTGDGTLVWEQRLTRSDVQAHGVSLDAQGRAWVSGHFKESLTVGATTLRSQGKSDVWFGAFSGDGHLLAARSFGGTSSEYGYAIAVSPRGGVVLSGQFDAPLHVCGRTLASAGGSDAFRVRVTLPLDGEH</sequence>
<dbReference type="PANTHER" id="PTHR35580:SF1">
    <property type="entry name" value="PHYTASE-LIKE DOMAIN-CONTAINING PROTEIN"/>
    <property type="match status" value="1"/>
</dbReference>
<organism evidence="1 2">
    <name type="scientific">Archangium lansingense</name>
    <dbReference type="NCBI Taxonomy" id="2995310"/>
    <lineage>
        <taxon>Bacteria</taxon>
        <taxon>Pseudomonadati</taxon>
        <taxon>Myxococcota</taxon>
        <taxon>Myxococcia</taxon>
        <taxon>Myxococcales</taxon>
        <taxon>Cystobacterineae</taxon>
        <taxon>Archangiaceae</taxon>
        <taxon>Archangium</taxon>
    </lineage>
</organism>